<evidence type="ECO:0000313" key="5">
    <source>
        <dbReference type="Proteomes" id="UP001370490"/>
    </source>
</evidence>
<dbReference type="EMBL" id="JBAMMX010000004">
    <property type="protein sequence ID" value="KAK6941771.1"/>
    <property type="molecule type" value="Genomic_DNA"/>
</dbReference>
<dbReference type="InterPro" id="IPR036412">
    <property type="entry name" value="HAD-like_sf"/>
</dbReference>
<organism evidence="4 5">
    <name type="scientific">Dillenia turbinata</name>
    <dbReference type="NCBI Taxonomy" id="194707"/>
    <lineage>
        <taxon>Eukaryota</taxon>
        <taxon>Viridiplantae</taxon>
        <taxon>Streptophyta</taxon>
        <taxon>Embryophyta</taxon>
        <taxon>Tracheophyta</taxon>
        <taxon>Spermatophyta</taxon>
        <taxon>Magnoliopsida</taxon>
        <taxon>eudicotyledons</taxon>
        <taxon>Gunneridae</taxon>
        <taxon>Pentapetalae</taxon>
        <taxon>Dilleniales</taxon>
        <taxon>Dilleniaceae</taxon>
        <taxon>Dillenia</taxon>
    </lineage>
</organism>
<protein>
    <submittedName>
        <fullName evidence="4">HAD-superfamily hydrolase, subfamily IG, 5'-nucleotidase</fullName>
    </submittedName>
</protein>
<dbReference type="GO" id="GO:0016787">
    <property type="term" value="F:hydrolase activity"/>
    <property type="evidence" value="ECO:0007669"/>
    <property type="project" value="UniProtKB-KW"/>
</dbReference>
<proteinExistence type="predicted"/>
<evidence type="ECO:0000256" key="1">
    <source>
        <dbReference type="ARBA" id="ARBA00022723"/>
    </source>
</evidence>
<dbReference type="GO" id="GO:0046872">
    <property type="term" value="F:metal ion binding"/>
    <property type="evidence" value="ECO:0007669"/>
    <property type="project" value="UniProtKB-KW"/>
</dbReference>
<keyword evidence="3" id="KW-0460">Magnesium</keyword>
<evidence type="ECO:0000256" key="2">
    <source>
        <dbReference type="ARBA" id="ARBA00022801"/>
    </source>
</evidence>
<gene>
    <name evidence="4" type="ORF">RJ641_027148</name>
</gene>
<keyword evidence="5" id="KW-1185">Reference proteome</keyword>
<sequence>MKNIVAVGFDMDYTSARYILETFESLAYEGTVKKVGERFGIPFPVAALDVGLNIHGLGLGRENLPGAPAFDMRTH</sequence>
<accession>A0AAN8W5M3</accession>
<dbReference type="InterPro" id="IPR008380">
    <property type="entry name" value="HAD-SF_hydro_IG_5-nucl"/>
</dbReference>
<evidence type="ECO:0000256" key="3">
    <source>
        <dbReference type="ARBA" id="ARBA00022842"/>
    </source>
</evidence>
<comment type="caution">
    <text evidence="4">The sequence shown here is derived from an EMBL/GenBank/DDBJ whole genome shotgun (WGS) entry which is preliminary data.</text>
</comment>
<reference evidence="4 5" key="1">
    <citation type="submission" date="2023-12" db="EMBL/GenBank/DDBJ databases">
        <title>A high-quality genome assembly for Dillenia turbinata (Dilleniales).</title>
        <authorList>
            <person name="Chanderbali A."/>
        </authorList>
    </citation>
    <scope>NUCLEOTIDE SEQUENCE [LARGE SCALE GENOMIC DNA]</scope>
    <source>
        <strain evidence="4">LSX21</strain>
        <tissue evidence="4">Leaf</tissue>
    </source>
</reference>
<dbReference type="Pfam" id="PF05761">
    <property type="entry name" value="5_nucleotid"/>
    <property type="match status" value="1"/>
</dbReference>
<dbReference type="SUPFAM" id="SSF56784">
    <property type="entry name" value="HAD-like"/>
    <property type="match status" value="1"/>
</dbReference>
<name>A0AAN8W5M3_9MAGN</name>
<dbReference type="Proteomes" id="UP001370490">
    <property type="component" value="Unassembled WGS sequence"/>
</dbReference>
<evidence type="ECO:0000313" key="4">
    <source>
        <dbReference type="EMBL" id="KAK6941771.1"/>
    </source>
</evidence>
<keyword evidence="1" id="KW-0479">Metal-binding</keyword>
<dbReference type="AlphaFoldDB" id="A0AAN8W5M3"/>
<keyword evidence="2 4" id="KW-0378">Hydrolase</keyword>